<feature type="domain" description="NAD-dependent epimerase/dehydratase" evidence="3">
    <location>
        <begin position="14"/>
        <end position="192"/>
    </location>
</feature>
<dbReference type="PANTHER" id="PTHR43103">
    <property type="entry name" value="NUCLEOSIDE-DIPHOSPHATE-SUGAR EPIMERASE"/>
    <property type="match status" value="1"/>
</dbReference>
<proteinExistence type="predicted"/>
<keyword evidence="2" id="KW-0119">Carbohydrate metabolism</keyword>
<sequence length="296" mass="31839">MRSPHPLTSTGHLLLTGAAGQLAQVLRGALGSLCQEEGFSGIRLSDRQALPGVLDRHEQFIRCDLSDGAAMQALLGDVSAVVHLGGVAGEGPFEPILEANVRGVYHLYEAARLAGTRRVVLASSNHVTGCYRQGELLDPCIHRPRPDGFYGVSKLFGEHMAQLYWDRCGIETVNLRLGTVAAAPQDRRALSTWLSHGDFARLVLACLRAPRVGCLTVYGVSGNAARWWSDSGWQTLGYEPQDSADPWQPMLQDLAPPEDTPMAWLQGGSFLSLGEFSHAVAGHDAGVPAPRLAAKE</sequence>
<name>A0A4R6MYH6_9BURK</name>
<evidence type="ECO:0000313" key="5">
    <source>
        <dbReference type="Proteomes" id="UP000295357"/>
    </source>
</evidence>
<comment type="caution">
    <text evidence="4">The sequence shown here is derived from an EMBL/GenBank/DDBJ whole genome shotgun (WGS) entry which is preliminary data.</text>
</comment>
<dbReference type="PANTHER" id="PTHR43103:SF3">
    <property type="entry name" value="ADP-L-GLYCERO-D-MANNO-HEPTOSE-6-EPIMERASE"/>
    <property type="match status" value="1"/>
</dbReference>
<dbReference type="RefSeq" id="WP_133604718.1">
    <property type="nucleotide sequence ID" value="NZ_JAUFPJ010000009.1"/>
</dbReference>
<dbReference type="Proteomes" id="UP000295357">
    <property type="component" value="Unassembled WGS sequence"/>
</dbReference>
<dbReference type="InterPro" id="IPR001509">
    <property type="entry name" value="Epimerase_deHydtase"/>
</dbReference>
<organism evidence="4 5">
    <name type="scientific">Roseateles asaccharophilus</name>
    <dbReference type="NCBI Taxonomy" id="582607"/>
    <lineage>
        <taxon>Bacteria</taxon>
        <taxon>Pseudomonadati</taxon>
        <taxon>Pseudomonadota</taxon>
        <taxon>Betaproteobacteria</taxon>
        <taxon>Burkholderiales</taxon>
        <taxon>Sphaerotilaceae</taxon>
        <taxon>Roseateles</taxon>
    </lineage>
</organism>
<dbReference type="Gene3D" id="3.40.50.720">
    <property type="entry name" value="NAD(P)-binding Rossmann-like Domain"/>
    <property type="match status" value="1"/>
</dbReference>
<protein>
    <submittedName>
        <fullName evidence="4">Uronate dehydrogenase</fullName>
    </submittedName>
</protein>
<keyword evidence="1" id="KW-0521">NADP</keyword>
<dbReference type="InterPro" id="IPR036291">
    <property type="entry name" value="NAD(P)-bd_dom_sf"/>
</dbReference>
<accession>A0A4R6MYH6</accession>
<dbReference type="Pfam" id="PF01370">
    <property type="entry name" value="Epimerase"/>
    <property type="match status" value="1"/>
</dbReference>
<dbReference type="SUPFAM" id="SSF51735">
    <property type="entry name" value="NAD(P)-binding Rossmann-fold domains"/>
    <property type="match status" value="1"/>
</dbReference>
<gene>
    <name evidence="4" type="ORF">DFR39_10872</name>
</gene>
<evidence type="ECO:0000259" key="3">
    <source>
        <dbReference type="Pfam" id="PF01370"/>
    </source>
</evidence>
<evidence type="ECO:0000313" key="4">
    <source>
        <dbReference type="EMBL" id="TDP06604.1"/>
    </source>
</evidence>
<reference evidence="4 5" key="1">
    <citation type="submission" date="2019-03" db="EMBL/GenBank/DDBJ databases">
        <title>Genomic Encyclopedia of Type Strains, Phase IV (KMG-IV): sequencing the most valuable type-strain genomes for metagenomic binning, comparative biology and taxonomic classification.</title>
        <authorList>
            <person name="Goeker M."/>
        </authorList>
    </citation>
    <scope>NUCLEOTIDE SEQUENCE [LARGE SCALE GENOMIC DNA]</scope>
    <source>
        <strain evidence="4 5">DSM 25082</strain>
    </source>
</reference>
<dbReference type="EMBL" id="SNXE01000008">
    <property type="protein sequence ID" value="TDP06604.1"/>
    <property type="molecule type" value="Genomic_DNA"/>
</dbReference>
<keyword evidence="5" id="KW-1185">Reference proteome</keyword>
<dbReference type="CDD" id="cd08946">
    <property type="entry name" value="SDR_e"/>
    <property type="match status" value="1"/>
</dbReference>
<dbReference type="OrthoDB" id="8770295at2"/>
<evidence type="ECO:0000256" key="2">
    <source>
        <dbReference type="ARBA" id="ARBA00023277"/>
    </source>
</evidence>
<dbReference type="AlphaFoldDB" id="A0A4R6MYH6"/>
<evidence type="ECO:0000256" key="1">
    <source>
        <dbReference type="ARBA" id="ARBA00022857"/>
    </source>
</evidence>